<sequence>MGIDWYDAIARRNGGYKNDAVYTYEGISGEQIFEEELVGLLSQYYTVLDAGCGHGEFTLKMALHAKSLVGFDNSSELIRIAKALLEESSVSNIEFVYATTKQELPFKDEQFDLIYDRRGPTSIIQHPRILRSGGRIFGIHSGALDLVLDRLTENGFQNITIREFKDGLFHFPNEAEYTKFISGIPGHPNYALPEYQDELKQKIEENTVDGKIVVQDYRYIWTATKP</sequence>
<dbReference type="CDD" id="cd02440">
    <property type="entry name" value="AdoMet_MTases"/>
    <property type="match status" value="1"/>
</dbReference>
<evidence type="ECO:0000259" key="1">
    <source>
        <dbReference type="Pfam" id="PF13847"/>
    </source>
</evidence>
<dbReference type="PANTHER" id="PTHR43460:SF1">
    <property type="entry name" value="METHYLTRANSFERASE TYPE 11 DOMAIN-CONTAINING PROTEIN"/>
    <property type="match status" value="1"/>
</dbReference>
<dbReference type="SUPFAM" id="SSF53335">
    <property type="entry name" value="S-adenosyl-L-methionine-dependent methyltransferases"/>
    <property type="match status" value="1"/>
</dbReference>
<dbReference type="InterPro" id="IPR029063">
    <property type="entry name" value="SAM-dependent_MTases_sf"/>
</dbReference>
<dbReference type="OrthoDB" id="5522265at2"/>
<dbReference type="InterPro" id="IPR025714">
    <property type="entry name" value="Methyltranfer_dom"/>
</dbReference>
<dbReference type="PANTHER" id="PTHR43460">
    <property type="entry name" value="METHYLTRANSFERASE"/>
    <property type="match status" value="1"/>
</dbReference>
<dbReference type="RefSeq" id="WP_078502301.1">
    <property type="nucleotide sequence ID" value="NZ_MSZX01000014.1"/>
</dbReference>
<dbReference type="GO" id="GO:0008168">
    <property type="term" value="F:methyltransferase activity"/>
    <property type="evidence" value="ECO:0007669"/>
    <property type="project" value="UniProtKB-KW"/>
</dbReference>
<dbReference type="Proteomes" id="UP000190188">
    <property type="component" value="Unassembled WGS sequence"/>
</dbReference>
<name>A0A1T2X1J2_9BACL</name>
<dbReference type="Gene3D" id="3.40.50.150">
    <property type="entry name" value="Vaccinia Virus protein VP39"/>
    <property type="match status" value="1"/>
</dbReference>
<feature type="domain" description="Methyltransferase" evidence="1">
    <location>
        <begin position="45"/>
        <end position="125"/>
    </location>
</feature>
<evidence type="ECO:0000313" key="2">
    <source>
        <dbReference type="EMBL" id="OPA73734.1"/>
    </source>
</evidence>
<gene>
    <name evidence="2" type="ORF">BVG16_26965</name>
</gene>
<dbReference type="STRING" id="1324314.BVG16_26965"/>
<dbReference type="AlphaFoldDB" id="A0A1T2X1J2"/>
<reference evidence="2 3" key="1">
    <citation type="submission" date="2017-01" db="EMBL/GenBank/DDBJ databases">
        <title>Genome analysis of Paenibacillus selenitrireducens ES3-24.</title>
        <authorList>
            <person name="Xu D."/>
            <person name="Yao R."/>
            <person name="Zheng S."/>
        </authorList>
    </citation>
    <scope>NUCLEOTIDE SEQUENCE [LARGE SCALE GENOMIC DNA]</scope>
    <source>
        <strain evidence="2 3">ES3-24</strain>
    </source>
</reference>
<dbReference type="EMBL" id="MSZX01000014">
    <property type="protein sequence ID" value="OPA73734.1"/>
    <property type="molecule type" value="Genomic_DNA"/>
</dbReference>
<keyword evidence="3" id="KW-1185">Reference proteome</keyword>
<dbReference type="InterPro" id="IPR052939">
    <property type="entry name" value="23S_rRNA_MeTrnsfrase_RlmA"/>
</dbReference>
<organism evidence="2 3">
    <name type="scientific">Paenibacillus selenitireducens</name>
    <dbReference type="NCBI Taxonomy" id="1324314"/>
    <lineage>
        <taxon>Bacteria</taxon>
        <taxon>Bacillati</taxon>
        <taxon>Bacillota</taxon>
        <taxon>Bacilli</taxon>
        <taxon>Bacillales</taxon>
        <taxon>Paenibacillaceae</taxon>
        <taxon>Paenibacillus</taxon>
    </lineage>
</organism>
<comment type="caution">
    <text evidence="2">The sequence shown here is derived from an EMBL/GenBank/DDBJ whole genome shotgun (WGS) entry which is preliminary data.</text>
</comment>
<keyword evidence="2" id="KW-0489">Methyltransferase</keyword>
<protein>
    <submittedName>
        <fullName evidence="2">SAM-dependent methyltransferase</fullName>
    </submittedName>
</protein>
<dbReference type="Pfam" id="PF13847">
    <property type="entry name" value="Methyltransf_31"/>
    <property type="match status" value="1"/>
</dbReference>
<dbReference type="GO" id="GO:0032259">
    <property type="term" value="P:methylation"/>
    <property type="evidence" value="ECO:0007669"/>
    <property type="project" value="UniProtKB-KW"/>
</dbReference>
<proteinExistence type="predicted"/>
<accession>A0A1T2X1J2</accession>
<evidence type="ECO:0000313" key="3">
    <source>
        <dbReference type="Proteomes" id="UP000190188"/>
    </source>
</evidence>
<keyword evidence="2" id="KW-0808">Transferase</keyword>